<accession>A0A382N0F2</accession>
<proteinExistence type="predicted"/>
<keyword evidence="1" id="KW-0812">Transmembrane</keyword>
<organism evidence="2">
    <name type="scientific">marine metagenome</name>
    <dbReference type="NCBI Taxonomy" id="408172"/>
    <lineage>
        <taxon>unclassified sequences</taxon>
        <taxon>metagenomes</taxon>
        <taxon>ecological metagenomes</taxon>
    </lineage>
</organism>
<gene>
    <name evidence="2" type="ORF">METZ01_LOCUS307567</name>
</gene>
<feature type="transmembrane region" description="Helical" evidence="1">
    <location>
        <begin position="20"/>
        <end position="39"/>
    </location>
</feature>
<name>A0A382N0F2_9ZZZZ</name>
<feature type="non-terminal residue" evidence="2">
    <location>
        <position position="1"/>
    </location>
</feature>
<protein>
    <submittedName>
        <fullName evidence="2">Uncharacterized protein</fullName>
    </submittedName>
</protein>
<dbReference type="EMBL" id="UINC01097201">
    <property type="protein sequence ID" value="SVC54713.1"/>
    <property type="molecule type" value="Genomic_DNA"/>
</dbReference>
<keyword evidence="1" id="KW-0472">Membrane</keyword>
<evidence type="ECO:0000313" key="2">
    <source>
        <dbReference type="EMBL" id="SVC54713.1"/>
    </source>
</evidence>
<feature type="non-terminal residue" evidence="2">
    <location>
        <position position="229"/>
    </location>
</feature>
<dbReference type="AlphaFoldDB" id="A0A382N0F2"/>
<evidence type="ECO:0000256" key="1">
    <source>
        <dbReference type="SAM" id="Phobius"/>
    </source>
</evidence>
<keyword evidence="1" id="KW-1133">Transmembrane helix</keyword>
<sequence length="229" mass="26395">VIIRYHKKTLHSSKRKNFRIAFFVPVLIFFLALVPQLVFKSGFGNEAQAKIGQYLGRPDKTVLRTYVKSFGIAGADRETNIGHLTGSFFANFPSYIFPYNKFPQLRIDLKFKEYEKLRNDRLNALNSQYYNDYVDESDPYSTIPFGLIVTDNLSWARGSLTLGEDTAETRIRLKGDMLDHVATKKWSFRVNVRNGGAFLGMTKFNHQGPHTRDFHTEALIHDAMTFRNI</sequence>
<reference evidence="2" key="1">
    <citation type="submission" date="2018-05" db="EMBL/GenBank/DDBJ databases">
        <authorList>
            <person name="Lanie J.A."/>
            <person name="Ng W.-L."/>
            <person name="Kazmierczak K.M."/>
            <person name="Andrzejewski T.M."/>
            <person name="Davidsen T.M."/>
            <person name="Wayne K.J."/>
            <person name="Tettelin H."/>
            <person name="Glass J.I."/>
            <person name="Rusch D."/>
            <person name="Podicherti R."/>
            <person name="Tsui H.-C.T."/>
            <person name="Winkler M.E."/>
        </authorList>
    </citation>
    <scope>NUCLEOTIDE SEQUENCE</scope>
</reference>